<keyword evidence="5 9" id="KW-0732">Signal</keyword>
<dbReference type="Pfam" id="PF07715">
    <property type="entry name" value="Plug"/>
    <property type="match status" value="1"/>
</dbReference>
<reference evidence="13" key="1">
    <citation type="submission" date="2016-07" db="EMBL/GenBank/DDBJ databases">
        <authorList>
            <person name="Florea S."/>
            <person name="Webb J.S."/>
            <person name="Jaromczyk J."/>
            <person name="Schardl C.L."/>
        </authorList>
    </citation>
    <scope>NUCLEOTIDE SEQUENCE [LARGE SCALE GENOMIC DNA]</scope>
    <source>
        <strain evidence="13">CC-VM-7</strain>
    </source>
</reference>
<evidence type="ECO:0000256" key="3">
    <source>
        <dbReference type="ARBA" id="ARBA00022452"/>
    </source>
</evidence>
<reference evidence="11 14" key="3">
    <citation type="submission" date="2024-01" db="EMBL/GenBank/DDBJ databases">
        <title>Whole genome of Chryseobacterium arthrosphaerae NNCa 2741.</title>
        <authorList>
            <person name="Boriskina E.V."/>
            <person name="Gordinskaya N.A."/>
            <person name="Kropotov V.S."/>
            <person name="Alekseeva A.E."/>
            <person name="Makhova M.A."/>
            <person name="Kryazhev D.V."/>
            <person name="Shkurkina I.S."/>
        </authorList>
    </citation>
    <scope>NUCLEOTIDE SEQUENCE [LARGE SCALE GENOMIC DNA]</scope>
    <source>
        <strain evidence="11 14">NNCa 2741</strain>
    </source>
</reference>
<dbReference type="Gene3D" id="2.170.130.10">
    <property type="entry name" value="TonB-dependent receptor, plug domain"/>
    <property type="match status" value="1"/>
</dbReference>
<feature type="domain" description="TonB-dependent receptor plug" evidence="10">
    <location>
        <begin position="68"/>
        <end position="167"/>
    </location>
</feature>
<evidence type="ECO:0000256" key="7">
    <source>
        <dbReference type="ARBA" id="ARBA00023237"/>
    </source>
</evidence>
<dbReference type="InterPro" id="IPR023997">
    <property type="entry name" value="TonB-dep_OMP_SusC/RagA_CS"/>
</dbReference>
<dbReference type="OrthoDB" id="9768177at2"/>
<evidence type="ECO:0000313" key="13">
    <source>
        <dbReference type="Proteomes" id="UP000093432"/>
    </source>
</evidence>
<dbReference type="Proteomes" id="UP001350005">
    <property type="component" value="Unassembled WGS sequence"/>
</dbReference>
<evidence type="ECO:0000256" key="5">
    <source>
        <dbReference type="ARBA" id="ARBA00022729"/>
    </source>
</evidence>
<organism evidence="12 13">
    <name type="scientific">Chryseobacterium arthrosphaerae</name>
    <dbReference type="NCBI Taxonomy" id="651561"/>
    <lineage>
        <taxon>Bacteria</taxon>
        <taxon>Pseudomonadati</taxon>
        <taxon>Bacteroidota</taxon>
        <taxon>Flavobacteriia</taxon>
        <taxon>Flavobacteriales</taxon>
        <taxon>Weeksellaceae</taxon>
        <taxon>Chryseobacterium group</taxon>
        <taxon>Chryseobacterium</taxon>
    </lineage>
</organism>
<dbReference type="InterPro" id="IPR037066">
    <property type="entry name" value="Plug_dom_sf"/>
</dbReference>
<dbReference type="EMBL" id="JAZGJU010000019">
    <property type="protein sequence ID" value="MEE6127830.1"/>
    <property type="molecule type" value="Genomic_DNA"/>
</dbReference>
<dbReference type="GO" id="GO:0015344">
    <property type="term" value="F:siderophore uptake transmembrane transporter activity"/>
    <property type="evidence" value="ECO:0007669"/>
    <property type="project" value="TreeGrafter"/>
</dbReference>
<evidence type="ECO:0000256" key="9">
    <source>
        <dbReference type="SAM" id="SignalP"/>
    </source>
</evidence>
<evidence type="ECO:0000313" key="14">
    <source>
        <dbReference type="Proteomes" id="UP001350005"/>
    </source>
</evidence>
<protein>
    <submittedName>
        <fullName evidence="11">SusC/RagA family TonB-linked outer membrane protein</fullName>
    </submittedName>
    <submittedName>
        <fullName evidence="12">SusC/RagA family protein</fullName>
    </submittedName>
</protein>
<dbReference type="SUPFAM" id="SSF56935">
    <property type="entry name" value="Porins"/>
    <property type="match status" value="1"/>
</dbReference>
<keyword evidence="14" id="KW-1185">Reference proteome</keyword>
<evidence type="ECO:0000313" key="11">
    <source>
        <dbReference type="EMBL" id="MEE6127830.1"/>
    </source>
</evidence>
<dbReference type="GO" id="GO:0009279">
    <property type="term" value="C:cell outer membrane"/>
    <property type="evidence" value="ECO:0007669"/>
    <property type="project" value="UniProtKB-SubCell"/>
</dbReference>
<comment type="subcellular location">
    <subcellularLocation>
        <location evidence="1 8">Cell outer membrane</location>
        <topology evidence="1 8">Multi-pass membrane protein</topology>
    </subcellularLocation>
</comment>
<dbReference type="STRING" id="651561.BBI00_13505"/>
<dbReference type="NCBIfam" id="TIGR04056">
    <property type="entry name" value="OMP_RagA_SusC"/>
    <property type="match status" value="1"/>
</dbReference>
<evidence type="ECO:0000313" key="12">
    <source>
        <dbReference type="EMBL" id="OCA75283.1"/>
    </source>
</evidence>
<keyword evidence="7 8" id="KW-0998">Cell outer membrane</keyword>
<dbReference type="InterPro" id="IPR023996">
    <property type="entry name" value="TonB-dep_OMP_SusC/RagA"/>
</dbReference>
<dbReference type="Proteomes" id="UP000093432">
    <property type="component" value="Unassembled WGS sequence"/>
</dbReference>
<keyword evidence="6 8" id="KW-0472">Membrane</keyword>
<dbReference type="RefSeq" id="WP_065399253.1">
    <property type="nucleotide sequence ID" value="NZ_CP033811.1"/>
</dbReference>
<dbReference type="NCBIfam" id="TIGR04057">
    <property type="entry name" value="SusC_RagA_signa"/>
    <property type="match status" value="1"/>
</dbReference>
<sequence>MKKLTTGLLVLVLSSSIAVAHAQAKNDTIKTKEIEGVVVTALGIKREKKSLGYASEEVKAEALTGGTTNTGNVAGLLSGKVAGLQVNTNNNFGGSSNLLIRGYKSLSGGSPLIVIDGSPVNNGSVKGTVFDYGNFLSDINQNDIESINVLKGAAASALYGERGSDGVILIVTKNGRGKQDGSWGVTLNSNINVGFIDKSTFPKYQSRYGAGYGPQYGNDTDGDGNPDEYFNHDPNTGEFQVPLTEDASYGAEFNPNLLVRQWYSYDPTSPYYGMATPWVAAKNGPIKFFETPVTYVNSISLEKGNKSSNISLSYSNMLSNGLLPNSDLRKNNLTAKFSYDFTEKLHATVFSTLTIQDTKGRNETGYSDNIVTGFRQWWQTNVDIYDLRDAYARSNNGNNTWNRTSGENGTPAYWNNPYFQRYQNYQSDSRTRTFSYAQLKYDVSKNFGITGKLSYDNMQMLIEERLANGSLPQAFGASGNNVTSGYSRQDVRTSETNFDLFANYKFDIVEDLNVSGIVGGNIRRNLSDAVYASTEGGLATPGLFAISNSASPIIPPDENYAKWLTSSLYATASFGYKNLLFVDGTYRVDRSSNLPKANNTYDYYSATGSLILSELWKQNWLSFWKVRANYAEVGSSTVNYQLNNTYRVRGGFGSTGLVNQSYFLANPDLKPQRSKELEFGMEAQFLKNRLGFDIAVYKTRTLDQIINLPVTSATGYRTFLVNAGQINNKGIEIQLNGTPFKTSNFSWDIDVNWSKNENEVISLYGDSQNYLLAQYQGGVSLNARVGQAFGALVGSDYVYNANGERVIDPANGRYLRNPNQVIGNITPDWIGGIRNSFNYKGISLSFLIDIKHGGDVFSTDMYYGLATGLYQETAIGNDRTAGVINPGVNPNGQVNTTPTSSPEFFGNVDGYRRMPNSRFVYDASYVKLREASIGYSLPKSILANTSIQEAKISLVGRNLWIIHKNLPYADPEAGTGNGLASKGNSIGVLPTTRDIGINVTLKF</sequence>
<comment type="similarity">
    <text evidence="8">Belongs to the TonB-dependent receptor family.</text>
</comment>
<dbReference type="InterPro" id="IPR036942">
    <property type="entry name" value="Beta-barrel_TonB_sf"/>
</dbReference>
<evidence type="ECO:0000256" key="2">
    <source>
        <dbReference type="ARBA" id="ARBA00022448"/>
    </source>
</evidence>
<dbReference type="AlphaFoldDB" id="A0A1B8ZUL1"/>
<dbReference type="PANTHER" id="PTHR30069">
    <property type="entry name" value="TONB-DEPENDENT OUTER MEMBRANE RECEPTOR"/>
    <property type="match status" value="1"/>
</dbReference>
<proteinExistence type="inferred from homology"/>
<accession>A0A1B8ZUL1</accession>
<dbReference type="PANTHER" id="PTHR30069:SF29">
    <property type="entry name" value="HEMOGLOBIN AND HEMOGLOBIN-HAPTOGLOBIN-BINDING PROTEIN 1-RELATED"/>
    <property type="match status" value="1"/>
</dbReference>
<keyword evidence="3 8" id="KW-1134">Transmembrane beta strand</keyword>
<evidence type="ECO:0000259" key="10">
    <source>
        <dbReference type="Pfam" id="PF07715"/>
    </source>
</evidence>
<name>A0A1B8ZUL1_9FLAO</name>
<dbReference type="GO" id="GO:0044718">
    <property type="term" value="P:siderophore transmembrane transport"/>
    <property type="evidence" value="ECO:0007669"/>
    <property type="project" value="TreeGrafter"/>
</dbReference>
<comment type="caution">
    <text evidence="12">The sequence shown here is derived from an EMBL/GenBank/DDBJ whole genome shotgun (WGS) entry which is preliminary data.</text>
</comment>
<keyword evidence="4 8" id="KW-0812">Transmembrane</keyword>
<evidence type="ECO:0000256" key="8">
    <source>
        <dbReference type="PROSITE-ProRule" id="PRU01360"/>
    </source>
</evidence>
<dbReference type="EMBL" id="MAYG01000001">
    <property type="protein sequence ID" value="OCA75283.1"/>
    <property type="molecule type" value="Genomic_DNA"/>
</dbReference>
<feature type="signal peptide" evidence="9">
    <location>
        <begin position="1"/>
        <end position="22"/>
    </location>
</feature>
<dbReference type="InterPro" id="IPR039426">
    <property type="entry name" value="TonB-dep_rcpt-like"/>
</dbReference>
<evidence type="ECO:0000256" key="1">
    <source>
        <dbReference type="ARBA" id="ARBA00004571"/>
    </source>
</evidence>
<dbReference type="InterPro" id="IPR012910">
    <property type="entry name" value="Plug_dom"/>
</dbReference>
<dbReference type="Gene3D" id="2.40.170.20">
    <property type="entry name" value="TonB-dependent receptor, beta-barrel domain"/>
    <property type="match status" value="1"/>
</dbReference>
<reference evidence="12" key="2">
    <citation type="submission" date="2016-07" db="EMBL/GenBank/DDBJ databases">
        <authorList>
            <person name="Jeong J.-J."/>
            <person name="Kim D.W."/>
            <person name="Sang M.K."/>
            <person name="Choi I.-G."/>
            <person name="Kim K.D."/>
        </authorList>
    </citation>
    <scope>NUCLEOTIDE SEQUENCE</scope>
    <source>
        <strain evidence="12">CC-VM-7</strain>
    </source>
</reference>
<feature type="chain" id="PRO_5008621130" evidence="9">
    <location>
        <begin position="23"/>
        <end position="1003"/>
    </location>
</feature>
<evidence type="ECO:0000256" key="4">
    <source>
        <dbReference type="ARBA" id="ARBA00022692"/>
    </source>
</evidence>
<evidence type="ECO:0000256" key="6">
    <source>
        <dbReference type="ARBA" id="ARBA00023136"/>
    </source>
</evidence>
<dbReference type="PROSITE" id="PS52016">
    <property type="entry name" value="TONB_DEPENDENT_REC_3"/>
    <property type="match status" value="1"/>
</dbReference>
<keyword evidence="2 8" id="KW-0813">Transport</keyword>
<dbReference type="KEGG" id="carh:EGY05_18175"/>
<gene>
    <name evidence="12" type="ORF">BBI00_13505</name>
    <name evidence="11" type="ORF">V2E39_10590</name>
</gene>